<dbReference type="Pfam" id="PF00561">
    <property type="entry name" value="Abhydrolase_1"/>
    <property type="match status" value="1"/>
</dbReference>
<evidence type="ECO:0000259" key="1">
    <source>
        <dbReference type="Pfam" id="PF00561"/>
    </source>
</evidence>
<protein>
    <submittedName>
        <fullName evidence="2">Alpha/beta fold hydrolase</fullName>
    </submittedName>
</protein>
<dbReference type="RefSeq" id="WP_187742931.1">
    <property type="nucleotide sequence ID" value="NZ_CP060825.1"/>
</dbReference>
<dbReference type="KEGG" id="sgj:IAG43_25020"/>
<sequence length="262" mass="26890">MPQFHADDGTVIAYKVWEGEPGLPLVLLHHGFIASGLTNWELPGVVSALTAAGRRVATVDARGHGASGKPHDPARYGETRMARDVTALIDVLGEPRFDLVGYSMGAVVALITATRDPRVRRLVVGGVGAGVVECGGVDTRVMDGAVLRHALLTDDPGSITDGAAVAFRAFADASGGDRRALAAQAAAVHAEPIALSGIAAETLVVAGRDDHLAARPEVLAAALPRAVLRRVHGDHLGALRDPAFAPALVEFLAVPEGAAAGA</sequence>
<dbReference type="EMBL" id="CP060825">
    <property type="protein sequence ID" value="QNP65867.1"/>
    <property type="molecule type" value="Genomic_DNA"/>
</dbReference>
<keyword evidence="3" id="KW-1185">Reference proteome</keyword>
<dbReference type="GO" id="GO:0046464">
    <property type="term" value="P:acylglycerol catabolic process"/>
    <property type="evidence" value="ECO:0007669"/>
    <property type="project" value="TreeGrafter"/>
</dbReference>
<dbReference type="Gene3D" id="3.40.50.1820">
    <property type="entry name" value="alpha/beta hydrolase"/>
    <property type="match status" value="1"/>
</dbReference>
<dbReference type="PANTHER" id="PTHR43798">
    <property type="entry name" value="MONOACYLGLYCEROL LIPASE"/>
    <property type="match status" value="1"/>
</dbReference>
<dbReference type="Proteomes" id="UP000516230">
    <property type="component" value="Chromosome"/>
</dbReference>
<reference evidence="2 3" key="1">
    <citation type="submission" date="2020-08" db="EMBL/GenBank/DDBJ databases">
        <title>A novel species.</title>
        <authorList>
            <person name="Gao J."/>
        </authorList>
    </citation>
    <scope>NUCLEOTIDE SEQUENCE [LARGE SCALE GENOMIC DNA]</scope>
    <source>
        <strain evidence="2 3">CRPJ-33</strain>
    </source>
</reference>
<dbReference type="InterPro" id="IPR029058">
    <property type="entry name" value="AB_hydrolase_fold"/>
</dbReference>
<keyword evidence="2" id="KW-0378">Hydrolase</keyword>
<evidence type="ECO:0000313" key="3">
    <source>
        <dbReference type="Proteomes" id="UP000516230"/>
    </source>
</evidence>
<dbReference type="GO" id="GO:0016020">
    <property type="term" value="C:membrane"/>
    <property type="evidence" value="ECO:0007669"/>
    <property type="project" value="TreeGrafter"/>
</dbReference>
<dbReference type="InterPro" id="IPR050266">
    <property type="entry name" value="AB_hydrolase_sf"/>
</dbReference>
<dbReference type="PANTHER" id="PTHR43798:SF5">
    <property type="entry name" value="MONOACYLGLYCEROL LIPASE ABHD6"/>
    <property type="match status" value="1"/>
</dbReference>
<dbReference type="PRINTS" id="PR00111">
    <property type="entry name" value="ABHYDROLASE"/>
</dbReference>
<dbReference type="SUPFAM" id="SSF53474">
    <property type="entry name" value="alpha/beta-Hydrolases"/>
    <property type="match status" value="1"/>
</dbReference>
<dbReference type="GO" id="GO:0047372">
    <property type="term" value="F:monoacylglycerol lipase activity"/>
    <property type="evidence" value="ECO:0007669"/>
    <property type="project" value="TreeGrafter"/>
</dbReference>
<name>A0A7H0HZA1_9ACTN</name>
<evidence type="ECO:0000313" key="2">
    <source>
        <dbReference type="EMBL" id="QNP65867.1"/>
    </source>
</evidence>
<accession>A0A7H0HZA1</accession>
<dbReference type="AlphaFoldDB" id="A0A7H0HZA1"/>
<organism evidence="2 3">
    <name type="scientific">Streptomyces genisteinicus</name>
    <dbReference type="NCBI Taxonomy" id="2768068"/>
    <lineage>
        <taxon>Bacteria</taxon>
        <taxon>Bacillati</taxon>
        <taxon>Actinomycetota</taxon>
        <taxon>Actinomycetes</taxon>
        <taxon>Kitasatosporales</taxon>
        <taxon>Streptomycetaceae</taxon>
        <taxon>Streptomyces</taxon>
    </lineage>
</organism>
<gene>
    <name evidence="2" type="ORF">IAG43_25020</name>
</gene>
<proteinExistence type="predicted"/>
<feature type="domain" description="AB hydrolase-1" evidence="1">
    <location>
        <begin position="24"/>
        <end position="123"/>
    </location>
</feature>
<dbReference type="InterPro" id="IPR000073">
    <property type="entry name" value="AB_hydrolase_1"/>
</dbReference>